<dbReference type="EMBL" id="JADAQT010000102">
    <property type="protein sequence ID" value="MBE1877496.1"/>
    <property type="molecule type" value="Genomic_DNA"/>
</dbReference>
<organism evidence="1 2">
    <name type="scientific">Myceligenerans pegani</name>
    <dbReference type="NCBI Taxonomy" id="2776917"/>
    <lineage>
        <taxon>Bacteria</taxon>
        <taxon>Bacillati</taxon>
        <taxon>Actinomycetota</taxon>
        <taxon>Actinomycetes</taxon>
        <taxon>Micrococcales</taxon>
        <taxon>Promicromonosporaceae</taxon>
        <taxon>Myceligenerans</taxon>
    </lineage>
</organism>
<gene>
    <name evidence="1" type="ORF">IHE71_17550</name>
</gene>
<dbReference type="RefSeq" id="WP_192864045.1">
    <property type="nucleotide sequence ID" value="NZ_JADAQT010000102.1"/>
</dbReference>
<evidence type="ECO:0000313" key="2">
    <source>
        <dbReference type="Proteomes" id="UP000625527"/>
    </source>
</evidence>
<proteinExistence type="predicted"/>
<protein>
    <submittedName>
        <fullName evidence="1">Uncharacterized protein</fullName>
    </submittedName>
</protein>
<reference evidence="1 2" key="1">
    <citation type="submission" date="2020-10" db="EMBL/GenBank/DDBJ databases">
        <title>Myceligenerans pegani sp. nov., an endophytic actinomycete isolated from Peganum harmala L. in Xinjiang, China.</title>
        <authorList>
            <person name="Xin L."/>
        </authorList>
    </citation>
    <scope>NUCLEOTIDE SEQUENCE [LARGE SCALE GENOMIC DNA]</scope>
    <source>
        <strain evidence="1 2">TRM65318</strain>
    </source>
</reference>
<evidence type="ECO:0000313" key="1">
    <source>
        <dbReference type="EMBL" id="MBE1877496.1"/>
    </source>
</evidence>
<sequence length="123" mass="12753">MRATALNAADASRPGIEMETEIGRLQGKWCGAEAITAGELVDVELDVGRPRYFSEFVVSPSPEAASGVIRGVIATVFEDDVIVLQIGSSAVQVEVEGGLPDDGLVGLTVGLAADDLEFHPSGV</sequence>
<name>A0ABR9N2I0_9MICO</name>
<comment type="caution">
    <text evidence="1">The sequence shown here is derived from an EMBL/GenBank/DDBJ whole genome shotgun (WGS) entry which is preliminary data.</text>
</comment>
<accession>A0ABR9N2I0</accession>
<dbReference type="Proteomes" id="UP000625527">
    <property type="component" value="Unassembled WGS sequence"/>
</dbReference>
<keyword evidence="2" id="KW-1185">Reference proteome</keyword>